<gene>
    <name evidence="2" type="ORF">ECRASSUSDP1_LOCUS22158</name>
</gene>
<comment type="caution">
    <text evidence="2">The sequence shown here is derived from an EMBL/GenBank/DDBJ whole genome shotgun (WGS) entry which is preliminary data.</text>
</comment>
<reference evidence="2" key="1">
    <citation type="submission" date="2023-07" db="EMBL/GenBank/DDBJ databases">
        <authorList>
            <consortium name="AG Swart"/>
            <person name="Singh M."/>
            <person name="Singh A."/>
            <person name="Seah K."/>
            <person name="Emmerich C."/>
        </authorList>
    </citation>
    <scope>NUCLEOTIDE SEQUENCE</scope>
    <source>
        <strain evidence="2">DP1</strain>
    </source>
</reference>
<keyword evidence="3" id="KW-1185">Reference proteome</keyword>
<organism evidence="2 3">
    <name type="scientific">Euplotes crassus</name>
    <dbReference type="NCBI Taxonomy" id="5936"/>
    <lineage>
        <taxon>Eukaryota</taxon>
        <taxon>Sar</taxon>
        <taxon>Alveolata</taxon>
        <taxon>Ciliophora</taxon>
        <taxon>Intramacronucleata</taxon>
        <taxon>Spirotrichea</taxon>
        <taxon>Hypotrichia</taxon>
        <taxon>Euplotida</taxon>
        <taxon>Euplotidae</taxon>
        <taxon>Moneuplotes</taxon>
    </lineage>
</organism>
<dbReference type="EMBL" id="CAMPGE010022692">
    <property type="protein sequence ID" value="CAI2380718.1"/>
    <property type="molecule type" value="Genomic_DNA"/>
</dbReference>
<sequence length="141" mass="16396">MFARRTFNLMRGSSRICRSIPKRNYSLKILQNEYFPDSFEAEFEIDAAEANPIKMFLDEEFIRTLSERQRMARLIEEDPDNFPGISHGETITDYFERQYKGILPQVVEDFNFNALPEPEPATIDDEAGAEDPTSHISKIKK</sequence>
<feature type="region of interest" description="Disordered" evidence="1">
    <location>
        <begin position="116"/>
        <end position="141"/>
    </location>
</feature>
<name>A0AAD1XXK2_EUPCR</name>
<accession>A0AAD1XXK2</accession>
<evidence type="ECO:0000256" key="1">
    <source>
        <dbReference type="SAM" id="MobiDB-lite"/>
    </source>
</evidence>
<evidence type="ECO:0000313" key="2">
    <source>
        <dbReference type="EMBL" id="CAI2380718.1"/>
    </source>
</evidence>
<proteinExistence type="predicted"/>
<dbReference type="AlphaFoldDB" id="A0AAD1XXK2"/>
<dbReference type="Proteomes" id="UP001295684">
    <property type="component" value="Unassembled WGS sequence"/>
</dbReference>
<evidence type="ECO:0000313" key="3">
    <source>
        <dbReference type="Proteomes" id="UP001295684"/>
    </source>
</evidence>
<protein>
    <submittedName>
        <fullName evidence="2">Uncharacterized protein</fullName>
    </submittedName>
</protein>